<dbReference type="Proteomes" id="UP001243330">
    <property type="component" value="Unassembled WGS sequence"/>
</dbReference>
<reference evidence="2" key="1">
    <citation type="submission" date="2023-01" db="EMBL/GenBank/DDBJ databases">
        <title>Colletotrichum chrysophilum M932 genome sequence.</title>
        <authorList>
            <person name="Baroncelli R."/>
        </authorList>
    </citation>
    <scope>NUCLEOTIDE SEQUENCE</scope>
    <source>
        <strain evidence="2">M932</strain>
    </source>
</reference>
<keyword evidence="3" id="KW-1185">Reference proteome</keyword>
<protein>
    <submittedName>
        <fullName evidence="2">Uncharacterized protein</fullName>
    </submittedName>
</protein>
<organism evidence="2 3">
    <name type="scientific">Colletotrichum chrysophilum</name>
    <dbReference type="NCBI Taxonomy" id="1836956"/>
    <lineage>
        <taxon>Eukaryota</taxon>
        <taxon>Fungi</taxon>
        <taxon>Dikarya</taxon>
        <taxon>Ascomycota</taxon>
        <taxon>Pezizomycotina</taxon>
        <taxon>Sordariomycetes</taxon>
        <taxon>Hypocreomycetidae</taxon>
        <taxon>Glomerellales</taxon>
        <taxon>Glomerellaceae</taxon>
        <taxon>Colletotrichum</taxon>
        <taxon>Colletotrichum gloeosporioides species complex</taxon>
    </lineage>
</organism>
<dbReference type="EMBL" id="JAQOWY010000311">
    <property type="protein sequence ID" value="KAK1844436.1"/>
    <property type="molecule type" value="Genomic_DNA"/>
</dbReference>
<comment type="caution">
    <text evidence="2">The sequence shown here is derived from an EMBL/GenBank/DDBJ whole genome shotgun (WGS) entry which is preliminary data.</text>
</comment>
<gene>
    <name evidence="2" type="ORF">CCHR01_12928</name>
</gene>
<name>A0AAD9AAD1_9PEZI</name>
<evidence type="ECO:0000313" key="2">
    <source>
        <dbReference type="EMBL" id="KAK1844436.1"/>
    </source>
</evidence>
<accession>A0AAD9AAD1</accession>
<proteinExistence type="predicted"/>
<dbReference type="AlphaFoldDB" id="A0AAD9AAD1"/>
<feature type="region of interest" description="Disordered" evidence="1">
    <location>
        <begin position="1"/>
        <end position="27"/>
    </location>
</feature>
<evidence type="ECO:0000256" key="1">
    <source>
        <dbReference type="SAM" id="MobiDB-lite"/>
    </source>
</evidence>
<sequence>MLRSRRRREALKTPSKAPETLSLSPEGRRVTQFGNETTLLGHLAGHCSPVHDQLASILWEDGLCLFDQAAVISSQRQGDLPNLESDRFYNNLSVRKAMKARRKLLNVPRGMDVATFSVFLAQQHSAD</sequence>
<evidence type="ECO:0000313" key="3">
    <source>
        <dbReference type="Proteomes" id="UP001243330"/>
    </source>
</evidence>